<gene>
    <name evidence="2" type="ORF">U9M48_026005</name>
</gene>
<evidence type="ECO:0000313" key="2">
    <source>
        <dbReference type="EMBL" id="WVZ78264.1"/>
    </source>
</evidence>
<feature type="region of interest" description="Disordered" evidence="1">
    <location>
        <begin position="1"/>
        <end position="71"/>
    </location>
</feature>
<protein>
    <submittedName>
        <fullName evidence="2">Uncharacterized protein</fullName>
    </submittedName>
</protein>
<proteinExistence type="predicted"/>
<dbReference type="Proteomes" id="UP001341281">
    <property type="component" value="Chromosome 05"/>
</dbReference>
<organism evidence="2 3">
    <name type="scientific">Paspalum notatum var. saurae</name>
    <dbReference type="NCBI Taxonomy" id="547442"/>
    <lineage>
        <taxon>Eukaryota</taxon>
        <taxon>Viridiplantae</taxon>
        <taxon>Streptophyta</taxon>
        <taxon>Embryophyta</taxon>
        <taxon>Tracheophyta</taxon>
        <taxon>Spermatophyta</taxon>
        <taxon>Magnoliopsida</taxon>
        <taxon>Liliopsida</taxon>
        <taxon>Poales</taxon>
        <taxon>Poaceae</taxon>
        <taxon>PACMAD clade</taxon>
        <taxon>Panicoideae</taxon>
        <taxon>Andropogonodae</taxon>
        <taxon>Paspaleae</taxon>
        <taxon>Paspalinae</taxon>
        <taxon>Paspalum</taxon>
    </lineage>
</organism>
<accession>A0AAQ3TTS1</accession>
<reference evidence="2 3" key="1">
    <citation type="submission" date="2024-02" db="EMBL/GenBank/DDBJ databases">
        <title>High-quality chromosome-scale genome assembly of Pensacola bahiagrass (Paspalum notatum Flugge var. saurae).</title>
        <authorList>
            <person name="Vega J.M."/>
            <person name="Podio M."/>
            <person name="Orjuela J."/>
            <person name="Siena L.A."/>
            <person name="Pessino S.C."/>
            <person name="Combes M.C."/>
            <person name="Mariac C."/>
            <person name="Albertini E."/>
            <person name="Pupilli F."/>
            <person name="Ortiz J.P.A."/>
            <person name="Leblanc O."/>
        </authorList>
    </citation>
    <scope>NUCLEOTIDE SEQUENCE [LARGE SCALE GENOMIC DNA]</scope>
    <source>
        <strain evidence="2">R1</strain>
        <tissue evidence="2">Leaf</tissue>
    </source>
</reference>
<evidence type="ECO:0000313" key="3">
    <source>
        <dbReference type="Proteomes" id="UP001341281"/>
    </source>
</evidence>
<evidence type="ECO:0000256" key="1">
    <source>
        <dbReference type="SAM" id="MobiDB-lite"/>
    </source>
</evidence>
<sequence length="117" mass="13282">MAHWTERRRDQRPRLDFVEAKQPPHPHPTPRIALLHRPRPPFAPRTTTRRKPKPRPDPSAACTRVTAPFTTPLLPQAGRQAVGTAKEPYELVGWGFTPILVLLRWVRACSATTLAQD</sequence>
<dbReference type="AlphaFoldDB" id="A0AAQ3TTS1"/>
<feature type="compositionally biased region" description="Basic and acidic residues" evidence="1">
    <location>
        <begin position="1"/>
        <end position="19"/>
    </location>
</feature>
<name>A0AAQ3TTS1_PASNO</name>
<keyword evidence="3" id="KW-1185">Reference proteome</keyword>
<dbReference type="EMBL" id="CP144749">
    <property type="protein sequence ID" value="WVZ78264.1"/>
    <property type="molecule type" value="Genomic_DNA"/>
</dbReference>